<accession>A0AAV4H701</accession>
<organism evidence="1 2">
    <name type="scientific">Elysia marginata</name>
    <dbReference type="NCBI Taxonomy" id="1093978"/>
    <lineage>
        <taxon>Eukaryota</taxon>
        <taxon>Metazoa</taxon>
        <taxon>Spiralia</taxon>
        <taxon>Lophotrochozoa</taxon>
        <taxon>Mollusca</taxon>
        <taxon>Gastropoda</taxon>
        <taxon>Heterobranchia</taxon>
        <taxon>Euthyneura</taxon>
        <taxon>Panpulmonata</taxon>
        <taxon>Sacoglossa</taxon>
        <taxon>Placobranchoidea</taxon>
        <taxon>Plakobranchidae</taxon>
        <taxon>Elysia</taxon>
    </lineage>
</organism>
<name>A0AAV4H701_9GAST</name>
<gene>
    <name evidence="1" type="ORF">ElyMa_002638600</name>
</gene>
<reference evidence="1 2" key="1">
    <citation type="journal article" date="2021" name="Elife">
        <title>Chloroplast acquisition without the gene transfer in kleptoplastic sea slugs, Plakobranchus ocellatus.</title>
        <authorList>
            <person name="Maeda T."/>
            <person name="Takahashi S."/>
            <person name="Yoshida T."/>
            <person name="Shimamura S."/>
            <person name="Takaki Y."/>
            <person name="Nagai Y."/>
            <person name="Toyoda A."/>
            <person name="Suzuki Y."/>
            <person name="Arimoto A."/>
            <person name="Ishii H."/>
            <person name="Satoh N."/>
            <person name="Nishiyama T."/>
            <person name="Hasebe M."/>
            <person name="Maruyama T."/>
            <person name="Minagawa J."/>
            <person name="Obokata J."/>
            <person name="Shigenobu S."/>
        </authorList>
    </citation>
    <scope>NUCLEOTIDE SEQUENCE [LARGE SCALE GENOMIC DNA]</scope>
</reference>
<evidence type="ECO:0000313" key="1">
    <source>
        <dbReference type="EMBL" id="GFR93272.1"/>
    </source>
</evidence>
<proteinExistence type="predicted"/>
<dbReference type="EMBL" id="BMAT01005452">
    <property type="protein sequence ID" value="GFR93272.1"/>
    <property type="molecule type" value="Genomic_DNA"/>
</dbReference>
<keyword evidence="2" id="KW-1185">Reference proteome</keyword>
<evidence type="ECO:0000313" key="2">
    <source>
        <dbReference type="Proteomes" id="UP000762676"/>
    </source>
</evidence>
<dbReference type="AlphaFoldDB" id="A0AAV4H701"/>
<dbReference type="Proteomes" id="UP000762676">
    <property type="component" value="Unassembled WGS sequence"/>
</dbReference>
<protein>
    <submittedName>
        <fullName evidence="1">Uncharacterized protein</fullName>
    </submittedName>
</protein>
<comment type="caution">
    <text evidence="1">The sequence shown here is derived from an EMBL/GenBank/DDBJ whole genome shotgun (WGS) entry which is preliminary data.</text>
</comment>
<sequence length="113" mass="12889">MWRDSRLRRAKWNSNKSLTECPYFANALVDFEVAARDFSNILRYGCLGAGLSASRCCHARKTEVFELINGMTNMSKAVTNTLKQQCDKCPSRCNSSCKIETDVKYCSLSWETR</sequence>